<dbReference type="RefSeq" id="WP_275417257.1">
    <property type="nucleotide sequence ID" value="NZ_CP106878.1"/>
</dbReference>
<evidence type="ECO:0000313" key="2">
    <source>
        <dbReference type="EMBL" id="WAA09476.1"/>
    </source>
</evidence>
<dbReference type="InterPro" id="IPR007060">
    <property type="entry name" value="FtsL/DivIC"/>
</dbReference>
<dbReference type="Proteomes" id="UP001164718">
    <property type="component" value="Chromosome"/>
</dbReference>
<protein>
    <submittedName>
        <fullName evidence="2">Septum formation initiator family protein</fullName>
    </submittedName>
</protein>
<evidence type="ECO:0000256" key="1">
    <source>
        <dbReference type="SAM" id="Coils"/>
    </source>
</evidence>
<dbReference type="AlphaFoldDB" id="A0A9E8LUN1"/>
<dbReference type="PANTHER" id="PTHR40027:SF1">
    <property type="entry name" value="CELL DIVISION PROTEIN DIVIC"/>
    <property type="match status" value="1"/>
</dbReference>
<reference evidence="2" key="1">
    <citation type="submission" date="2022-09" db="EMBL/GenBank/DDBJ databases">
        <title>Complete Genomes of Fervidibacillus albus and Fervidibacillus halotolerans isolated from tidal flat sediments.</title>
        <authorList>
            <person name="Kwon K.K."/>
            <person name="Yang S.-H."/>
            <person name="Park M.J."/>
            <person name="Oh H.-M."/>
        </authorList>
    </citation>
    <scope>NUCLEOTIDE SEQUENCE</scope>
    <source>
        <strain evidence="2">MEBiC13591</strain>
    </source>
</reference>
<evidence type="ECO:0000313" key="3">
    <source>
        <dbReference type="Proteomes" id="UP001164718"/>
    </source>
</evidence>
<keyword evidence="1" id="KW-0175">Coiled coil</keyword>
<feature type="coiled-coil region" evidence="1">
    <location>
        <begin position="62"/>
        <end position="96"/>
    </location>
</feature>
<dbReference type="Pfam" id="PF04977">
    <property type="entry name" value="DivIC"/>
    <property type="match status" value="1"/>
</dbReference>
<dbReference type="InterPro" id="IPR039076">
    <property type="entry name" value="DivIC"/>
</dbReference>
<name>A0A9E8LUN1_9BACI</name>
<dbReference type="EMBL" id="CP106878">
    <property type="protein sequence ID" value="WAA09476.1"/>
    <property type="molecule type" value="Genomic_DNA"/>
</dbReference>
<organism evidence="2 3">
    <name type="scientific">Fervidibacillus albus</name>
    <dbReference type="NCBI Taxonomy" id="2980026"/>
    <lineage>
        <taxon>Bacteria</taxon>
        <taxon>Bacillati</taxon>
        <taxon>Bacillota</taxon>
        <taxon>Bacilli</taxon>
        <taxon>Bacillales</taxon>
        <taxon>Bacillaceae</taxon>
        <taxon>Fervidibacillus</taxon>
    </lineage>
</organism>
<dbReference type="GO" id="GO:0051301">
    <property type="term" value="P:cell division"/>
    <property type="evidence" value="ECO:0007669"/>
    <property type="project" value="InterPro"/>
</dbReference>
<accession>A0A9E8LUN1</accession>
<dbReference type="PANTHER" id="PTHR40027">
    <property type="entry name" value="CELL DIVISION PROTEIN DIVIC"/>
    <property type="match status" value="1"/>
</dbReference>
<keyword evidence="3" id="KW-1185">Reference proteome</keyword>
<dbReference type="KEGG" id="faf:OE104_13200"/>
<proteinExistence type="predicted"/>
<sequence length="129" mass="15473">MEKNAHRIPVVNQHYMRSKQQQNMKAMRRRKGLIRRLSVFFIFAFLLVFFLVRMLHVQGEMLNSKKEQLKTTEAKLEQMKNTQSILEEEILKLQDDEYIGKYARQEYFLSDDGEIIFSVPNEEDEKNVD</sequence>
<gene>
    <name evidence="2" type="ORF">OE104_13200</name>
</gene>